<dbReference type="EC" id="5.6.2.4" evidence="12"/>
<keyword evidence="8" id="KW-0238">DNA-binding</keyword>
<dbReference type="GO" id="GO:0043138">
    <property type="term" value="F:3'-5' DNA helicase activity"/>
    <property type="evidence" value="ECO:0007669"/>
    <property type="project" value="UniProtKB-EC"/>
</dbReference>
<feature type="binding site" evidence="15">
    <location>
        <begin position="21"/>
        <end position="28"/>
    </location>
    <ligand>
        <name>ATP</name>
        <dbReference type="ChEBI" id="CHEBI:30616"/>
    </ligand>
</feature>
<dbReference type="PANTHER" id="PTHR11070">
    <property type="entry name" value="UVRD / RECB / PCRA DNA HELICASE FAMILY MEMBER"/>
    <property type="match status" value="1"/>
</dbReference>
<dbReference type="InterPro" id="IPR000212">
    <property type="entry name" value="DNA_helicase_UvrD/REP"/>
</dbReference>
<dbReference type="InterPro" id="IPR027417">
    <property type="entry name" value="P-loop_NTPase"/>
</dbReference>
<evidence type="ECO:0000256" key="6">
    <source>
        <dbReference type="ARBA" id="ARBA00022839"/>
    </source>
</evidence>
<evidence type="ECO:0000313" key="18">
    <source>
        <dbReference type="EMBL" id="CAF0689432.1"/>
    </source>
</evidence>
<dbReference type="InterPro" id="IPR011335">
    <property type="entry name" value="Restrct_endonuc-II-like"/>
</dbReference>
<keyword evidence="1" id="KW-0540">Nuclease</keyword>
<keyword evidence="6" id="KW-0269">Exonuclease</keyword>
<dbReference type="Gene3D" id="1.10.486.10">
    <property type="entry name" value="PCRA, domain 4"/>
    <property type="match status" value="1"/>
</dbReference>
<evidence type="ECO:0000256" key="10">
    <source>
        <dbReference type="ARBA" id="ARBA00023235"/>
    </source>
</evidence>
<evidence type="ECO:0000256" key="15">
    <source>
        <dbReference type="PROSITE-ProRule" id="PRU00560"/>
    </source>
</evidence>
<dbReference type="GO" id="GO:0003677">
    <property type="term" value="F:DNA binding"/>
    <property type="evidence" value="ECO:0007669"/>
    <property type="project" value="UniProtKB-KW"/>
</dbReference>
<dbReference type="Gene3D" id="3.40.50.300">
    <property type="entry name" value="P-loop containing nucleotide triphosphate hydrolases"/>
    <property type="match status" value="3"/>
</dbReference>
<comment type="caution">
    <text evidence="18">The sequence shown here is derived from an EMBL/GenBank/DDBJ whole genome shotgun (WGS) entry which is preliminary data.</text>
</comment>
<dbReference type="SUPFAM" id="SSF52980">
    <property type="entry name" value="Restriction endonuclease-like"/>
    <property type="match status" value="1"/>
</dbReference>
<accession>A0A8J2BM48</accession>
<dbReference type="Pfam" id="PF00580">
    <property type="entry name" value="UvrD-helicase"/>
    <property type="match status" value="1"/>
</dbReference>
<evidence type="ECO:0000256" key="4">
    <source>
        <dbReference type="ARBA" id="ARBA00022801"/>
    </source>
</evidence>
<comment type="catalytic activity">
    <reaction evidence="11">
        <text>Couples ATP hydrolysis with the unwinding of duplex DNA by translocating in the 3'-5' direction.</text>
        <dbReference type="EC" id="5.6.2.4"/>
    </reaction>
</comment>
<keyword evidence="3" id="KW-0227">DNA damage</keyword>
<name>A0A8J2BM48_9BACT</name>
<evidence type="ECO:0000256" key="13">
    <source>
        <dbReference type="ARBA" id="ARBA00034923"/>
    </source>
</evidence>
<evidence type="ECO:0000256" key="14">
    <source>
        <dbReference type="ARBA" id="ARBA00048988"/>
    </source>
</evidence>
<sequence length="1032" mass="119318">MDQDIRERFQRELKRNFSVQAPAGTGKTTLLAGRVVELASRYPHELSSLVVVTYTDRAARQMRARILAGLHKQYAQHLPEPLRRGISRAFIGTIHSFCCSLIREHAPFLGYPGNFEVLDEVSPPPQPEPWELPPWPWVPKIHCLLPEREIRMAAQKLSRRLMDWEKVWRQFQNWLPGETWDAVALRQRIPVGYGNKGKSKAKQGPAWLHKLEQAFSRWDGQSYLRLALSDRDWEELRQNACEFVRSLEPVTRAGLMLTVWYAARLQEHRFRQGLLYYSDQILLAHRILSDPGERQKLLLRGYRVLLDEAQDTDPWQFAILTELARSPDTTPFEWLKEPEKGPGPGRFCMVGDSQQSIYRDRANLAVYLAYHQALCSQPHGEELHLRQGHRCPPALVRCLEGAFRAVLTGEKGQTSFHPVAPAPEKEEGTVLRWVVPPEEVPLGEEPKLLEEARWLARRLAQEGPQKLGASHWGQIAILAFRREELQVLAQALEEQRIPYQSHFEGSYRGTPELWWLASLATIQEEPWNEWEIAGILREVYGISDREIFEFRYPEGRLGAPRKLFLAPYPNARSRIEAALDTLYQLSVETRRYGLGKALAIWTERIGLTERLQSALGERSPAIHRRVARWILRAYREEEEGRGLASGSRLLDRVALKGTSSLLGPHESQAVQLLTTKKAKGLEWEVVILAFWGRPESFLRKDRRPHVFADCHPESLPAILWANGLWTPGGEEQPKIHRLQEEQERQRLAYVACTRARQTLIFVDDEALWKKEKERKGAKSNLDLLGPRDQWWDTLPGESRAVPLLSLEGKRLVQESVESFSPDPWPEKPGSTPSLTGWIRRLPSQEDRELEENASRGGAGSWIRWKASLGLRYGLWWHALLARWPWCATPSEREGFFREKLRTLSPALQERARKEIALFWRTDFYRRLQEAAGRDQLLVELPYVRVIQEGVVEEGKMDLLYKEKSNTWVLVDWKTDQPEEEDFRLFSQKLLGQYRSQLLSYVSSGRHYGLEIERVEIYSTPWGKVIPVPFSFP</sequence>
<keyword evidence="2 15" id="KW-0547">Nucleotide-binding</keyword>
<evidence type="ECO:0000259" key="17">
    <source>
        <dbReference type="PROSITE" id="PS51217"/>
    </source>
</evidence>
<evidence type="ECO:0000256" key="8">
    <source>
        <dbReference type="ARBA" id="ARBA00023125"/>
    </source>
</evidence>
<evidence type="ECO:0000256" key="2">
    <source>
        <dbReference type="ARBA" id="ARBA00022741"/>
    </source>
</evidence>
<dbReference type="Proteomes" id="UP000663859">
    <property type="component" value="Unassembled WGS sequence"/>
</dbReference>
<dbReference type="Gene3D" id="3.90.320.10">
    <property type="match status" value="1"/>
</dbReference>
<organism evidence="18 19">
    <name type="scientific">Candidatus Methylacidithermus pantelleriae</name>
    <dbReference type="NCBI Taxonomy" id="2744239"/>
    <lineage>
        <taxon>Bacteria</taxon>
        <taxon>Pseudomonadati</taxon>
        <taxon>Verrucomicrobiota</taxon>
        <taxon>Methylacidiphilae</taxon>
        <taxon>Methylacidiphilales</taxon>
        <taxon>Methylacidiphilaceae</taxon>
        <taxon>Candidatus Methylacidithermus</taxon>
    </lineage>
</organism>
<dbReference type="Pfam" id="PF13361">
    <property type="entry name" value="UvrD_C"/>
    <property type="match status" value="1"/>
</dbReference>
<dbReference type="RefSeq" id="WP_174581689.1">
    <property type="nucleotide sequence ID" value="NZ_CAJNOB010000001.1"/>
</dbReference>
<keyword evidence="19" id="KW-1185">Reference proteome</keyword>
<comment type="catalytic activity">
    <reaction evidence="14">
        <text>ATP + H2O = ADP + phosphate + H(+)</text>
        <dbReference type="Rhea" id="RHEA:13065"/>
        <dbReference type="ChEBI" id="CHEBI:15377"/>
        <dbReference type="ChEBI" id="CHEBI:15378"/>
        <dbReference type="ChEBI" id="CHEBI:30616"/>
        <dbReference type="ChEBI" id="CHEBI:43474"/>
        <dbReference type="ChEBI" id="CHEBI:456216"/>
        <dbReference type="EC" id="5.6.2.4"/>
    </reaction>
</comment>
<keyword evidence="10" id="KW-0413">Isomerase</keyword>
<dbReference type="GO" id="GO:0004527">
    <property type="term" value="F:exonuclease activity"/>
    <property type="evidence" value="ECO:0007669"/>
    <property type="project" value="UniProtKB-KW"/>
</dbReference>
<keyword evidence="4 15" id="KW-0378">Hydrolase</keyword>
<dbReference type="Pfam" id="PF12705">
    <property type="entry name" value="PDDEXK_1"/>
    <property type="match status" value="1"/>
</dbReference>
<dbReference type="PANTHER" id="PTHR11070:SF2">
    <property type="entry name" value="ATP-DEPENDENT DNA HELICASE SRS2"/>
    <property type="match status" value="1"/>
</dbReference>
<dbReference type="InterPro" id="IPR038726">
    <property type="entry name" value="PDDEXK_AddAB-type"/>
</dbReference>
<evidence type="ECO:0000256" key="7">
    <source>
        <dbReference type="ARBA" id="ARBA00022840"/>
    </source>
</evidence>
<gene>
    <name evidence="18" type="ORF">MPNT_10220</name>
</gene>
<feature type="domain" description="UvrD-like helicase C-terminal" evidence="17">
    <location>
        <begin position="409"/>
        <end position="680"/>
    </location>
</feature>
<proteinExistence type="predicted"/>
<dbReference type="SUPFAM" id="SSF52540">
    <property type="entry name" value="P-loop containing nucleoside triphosphate hydrolases"/>
    <property type="match status" value="1"/>
</dbReference>
<dbReference type="AlphaFoldDB" id="A0A8J2BM48"/>
<evidence type="ECO:0000256" key="5">
    <source>
        <dbReference type="ARBA" id="ARBA00022806"/>
    </source>
</evidence>
<dbReference type="Gene3D" id="1.10.3170.10">
    <property type="entry name" value="Recbcd, chain B, domain 2"/>
    <property type="match status" value="1"/>
</dbReference>
<dbReference type="InterPro" id="IPR011604">
    <property type="entry name" value="PDDEXK-like_dom_sf"/>
</dbReference>
<evidence type="ECO:0000259" key="16">
    <source>
        <dbReference type="PROSITE" id="PS51198"/>
    </source>
</evidence>
<evidence type="ECO:0000256" key="9">
    <source>
        <dbReference type="ARBA" id="ARBA00023204"/>
    </source>
</evidence>
<feature type="domain" description="UvrD-like helicase ATP-binding" evidence="16">
    <location>
        <begin position="1"/>
        <end position="392"/>
    </location>
</feature>
<dbReference type="GO" id="GO:0000725">
    <property type="term" value="P:recombinational repair"/>
    <property type="evidence" value="ECO:0007669"/>
    <property type="project" value="TreeGrafter"/>
</dbReference>
<dbReference type="InterPro" id="IPR014016">
    <property type="entry name" value="UvrD-like_ATP-bd"/>
</dbReference>
<evidence type="ECO:0000256" key="1">
    <source>
        <dbReference type="ARBA" id="ARBA00022722"/>
    </source>
</evidence>
<dbReference type="PROSITE" id="PS51198">
    <property type="entry name" value="UVRD_HELICASE_ATP_BIND"/>
    <property type="match status" value="1"/>
</dbReference>
<dbReference type="EMBL" id="CAJNOB010000001">
    <property type="protein sequence ID" value="CAF0689432.1"/>
    <property type="molecule type" value="Genomic_DNA"/>
</dbReference>
<reference evidence="18" key="1">
    <citation type="submission" date="2021-02" db="EMBL/GenBank/DDBJ databases">
        <authorList>
            <person name="Cremers G."/>
            <person name="Picone N."/>
        </authorList>
    </citation>
    <scope>NUCLEOTIDE SEQUENCE</scope>
    <source>
        <strain evidence="18">PQ17</strain>
    </source>
</reference>
<evidence type="ECO:0000256" key="12">
    <source>
        <dbReference type="ARBA" id="ARBA00034808"/>
    </source>
</evidence>
<dbReference type="InterPro" id="IPR014017">
    <property type="entry name" value="DNA_helicase_UvrD-like_C"/>
</dbReference>
<dbReference type="PROSITE" id="PS51217">
    <property type="entry name" value="UVRD_HELICASE_CTER"/>
    <property type="match status" value="1"/>
</dbReference>
<keyword evidence="7 15" id="KW-0067">ATP-binding</keyword>
<protein>
    <recommendedName>
        <fullName evidence="12">DNA 3'-5' helicase</fullName>
        <ecNumber evidence="12">5.6.2.4</ecNumber>
    </recommendedName>
    <alternativeName>
        <fullName evidence="13">DNA 3'-5' helicase II</fullName>
    </alternativeName>
</protein>
<dbReference type="GO" id="GO:0005524">
    <property type="term" value="F:ATP binding"/>
    <property type="evidence" value="ECO:0007669"/>
    <property type="project" value="UniProtKB-UniRule"/>
</dbReference>
<keyword evidence="9" id="KW-0234">DNA repair</keyword>
<evidence type="ECO:0000256" key="3">
    <source>
        <dbReference type="ARBA" id="ARBA00022763"/>
    </source>
</evidence>
<keyword evidence="5 15" id="KW-0347">Helicase</keyword>
<evidence type="ECO:0000256" key="11">
    <source>
        <dbReference type="ARBA" id="ARBA00034617"/>
    </source>
</evidence>
<evidence type="ECO:0000313" key="19">
    <source>
        <dbReference type="Proteomes" id="UP000663859"/>
    </source>
</evidence>